<dbReference type="InterPro" id="IPR001789">
    <property type="entry name" value="Sig_transdc_resp-reg_receiver"/>
</dbReference>
<proteinExistence type="predicted"/>
<dbReference type="SMART" id="SM00448">
    <property type="entry name" value="REC"/>
    <property type="match status" value="1"/>
</dbReference>
<feature type="modified residue" description="4-aspartylphosphate" evidence="10">
    <location>
        <position position="813"/>
    </location>
</feature>
<dbReference type="InterPro" id="IPR013767">
    <property type="entry name" value="PAS_fold"/>
</dbReference>
<dbReference type="NCBIfam" id="TIGR00229">
    <property type="entry name" value="sensory_box"/>
    <property type="match status" value="2"/>
</dbReference>
<evidence type="ECO:0000259" key="13">
    <source>
        <dbReference type="PROSITE" id="PS50110"/>
    </source>
</evidence>
<dbReference type="SUPFAM" id="SSF47384">
    <property type="entry name" value="Homodimeric domain of signal transducing histidine kinase"/>
    <property type="match status" value="1"/>
</dbReference>
<dbReference type="InterPro" id="IPR001610">
    <property type="entry name" value="PAC"/>
</dbReference>
<feature type="coiled-coil region" evidence="11">
    <location>
        <begin position="235"/>
        <end position="276"/>
    </location>
</feature>
<keyword evidence="4" id="KW-0808">Transferase</keyword>
<dbReference type="InterPro" id="IPR003661">
    <property type="entry name" value="HisK_dim/P_dom"/>
</dbReference>
<dbReference type="Pfam" id="PF00989">
    <property type="entry name" value="PAS"/>
    <property type="match status" value="1"/>
</dbReference>
<comment type="catalytic activity">
    <reaction evidence="1">
        <text>ATP + protein L-histidine = ADP + protein N-phospho-L-histidine.</text>
        <dbReference type="EC" id="2.7.13.3"/>
    </reaction>
</comment>
<dbReference type="InterPro" id="IPR000014">
    <property type="entry name" value="PAS"/>
</dbReference>
<dbReference type="InterPro" id="IPR000700">
    <property type="entry name" value="PAS-assoc_C"/>
</dbReference>
<feature type="domain" description="PAC" evidence="15">
    <location>
        <begin position="464"/>
        <end position="515"/>
    </location>
</feature>
<gene>
    <name evidence="16" type="ORF">CHT98_08675</name>
</gene>
<dbReference type="GO" id="GO:0000155">
    <property type="term" value="F:phosphorelay sensor kinase activity"/>
    <property type="evidence" value="ECO:0007669"/>
    <property type="project" value="InterPro"/>
</dbReference>
<dbReference type="SUPFAM" id="SSF55785">
    <property type="entry name" value="PYP-like sensor domain (PAS domain)"/>
    <property type="match status" value="2"/>
</dbReference>
<evidence type="ECO:0000256" key="3">
    <source>
        <dbReference type="ARBA" id="ARBA00022553"/>
    </source>
</evidence>
<evidence type="ECO:0000256" key="7">
    <source>
        <dbReference type="ARBA" id="ARBA00022840"/>
    </source>
</evidence>
<dbReference type="InterPro" id="IPR005467">
    <property type="entry name" value="His_kinase_dom"/>
</dbReference>
<dbReference type="PANTHER" id="PTHR43047">
    <property type="entry name" value="TWO-COMPONENT HISTIDINE PROTEIN KINASE"/>
    <property type="match status" value="1"/>
</dbReference>
<dbReference type="Gene3D" id="3.30.450.20">
    <property type="entry name" value="PAS domain"/>
    <property type="match status" value="2"/>
</dbReference>
<comment type="caution">
    <text evidence="16">The sequence shown here is derived from an EMBL/GenBank/DDBJ whole genome shotgun (WGS) entry which is preliminary data.</text>
</comment>
<dbReference type="FunFam" id="3.30.450.20:FF:000060">
    <property type="entry name" value="Sensor protein FixL"/>
    <property type="match status" value="1"/>
</dbReference>
<dbReference type="EC" id="2.7.13.3" evidence="2"/>
<reference evidence="16 17" key="1">
    <citation type="submission" date="2017-07" db="EMBL/GenBank/DDBJ databases">
        <title>Whole genome sequence of Azospirillum brasilense 2A1, a potential biofertilizer strain.</title>
        <authorList>
            <person name="Fontana C.A."/>
            <person name="Toffoli L.M."/>
            <person name="Salazar S.M."/>
            <person name="Puglisi E."/>
            <person name="Pedraza R."/>
            <person name="Bassi D."/>
            <person name="Cocconcelli P.S."/>
        </authorList>
    </citation>
    <scope>NUCLEOTIDE SEQUENCE [LARGE SCALE GENOMIC DNA]</scope>
    <source>
        <strain evidence="16 17">2A1</strain>
        <plasmid evidence="16">unnamed</plasmid>
    </source>
</reference>
<keyword evidence="3 10" id="KW-0597">Phosphoprotein</keyword>
<evidence type="ECO:0000256" key="6">
    <source>
        <dbReference type="ARBA" id="ARBA00022777"/>
    </source>
</evidence>
<organism evidence="16 17">
    <name type="scientific">Azospirillum brasilense</name>
    <dbReference type="NCBI Taxonomy" id="192"/>
    <lineage>
        <taxon>Bacteria</taxon>
        <taxon>Pseudomonadati</taxon>
        <taxon>Pseudomonadota</taxon>
        <taxon>Alphaproteobacteria</taxon>
        <taxon>Rhodospirillales</taxon>
        <taxon>Azospirillaceae</taxon>
        <taxon>Azospirillum</taxon>
    </lineage>
</organism>
<dbReference type="SUPFAM" id="SSF55874">
    <property type="entry name" value="ATPase domain of HSP90 chaperone/DNA topoisomerase II/histidine kinase"/>
    <property type="match status" value="1"/>
</dbReference>
<evidence type="ECO:0000259" key="12">
    <source>
        <dbReference type="PROSITE" id="PS50109"/>
    </source>
</evidence>
<dbReference type="CDD" id="cd00156">
    <property type="entry name" value="REC"/>
    <property type="match status" value="1"/>
</dbReference>
<dbReference type="PANTHER" id="PTHR43047:SF9">
    <property type="entry name" value="HISTIDINE KINASE"/>
    <property type="match status" value="1"/>
</dbReference>
<dbReference type="Pfam" id="PF00512">
    <property type="entry name" value="HisKA"/>
    <property type="match status" value="1"/>
</dbReference>
<evidence type="ECO:0000256" key="10">
    <source>
        <dbReference type="PROSITE-ProRule" id="PRU00169"/>
    </source>
</evidence>
<keyword evidence="11" id="KW-0175">Coiled coil</keyword>
<keyword evidence="7" id="KW-0067">ATP-binding</keyword>
<dbReference type="GO" id="GO:0006355">
    <property type="term" value="P:regulation of DNA-templated transcription"/>
    <property type="evidence" value="ECO:0007669"/>
    <property type="project" value="InterPro"/>
</dbReference>
<dbReference type="Pfam" id="PF08447">
    <property type="entry name" value="PAS_3"/>
    <property type="match status" value="1"/>
</dbReference>
<dbReference type="InterPro" id="IPR036890">
    <property type="entry name" value="HATPase_C_sf"/>
</dbReference>
<dbReference type="Pfam" id="PF01590">
    <property type="entry name" value="GAF"/>
    <property type="match status" value="1"/>
</dbReference>
<dbReference type="PROSITE" id="PS50112">
    <property type="entry name" value="PAS"/>
    <property type="match status" value="2"/>
</dbReference>
<dbReference type="AlphaFoldDB" id="A0A235HGZ4"/>
<keyword evidence="5" id="KW-0547">Nucleotide-binding</keyword>
<dbReference type="Gene3D" id="3.30.450.40">
    <property type="match status" value="1"/>
</dbReference>
<dbReference type="Pfam" id="PF02518">
    <property type="entry name" value="HATPase_c"/>
    <property type="match status" value="1"/>
</dbReference>
<evidence type="ECO:0000313" key="17">
    <source>
        <dbReference type="Proteomes" id="UP000215367"/>
    </source>
</evidence>
<dbReference type="InterPro" id="IPR036097">
    <property type="entry name" value="HisK_dim/P_sf"/>
</dbReference>
<dbReference type="Pfam" id="PF00072">
    <property type="entry name" value="Response_reg"/>
    <property type="match status" value="1"/>
</dbReference>
<dbReference type="SMART" id="SM00065">
    <property type="entry name" value="GAF"/>
    <property type="match status" value="1"/>
</dbReference>
<dbReference type="Gene3D" id="3.40.50.2300">
    <property type="match status" value="1"/>
</dbReference>
<evidence type="ECO:0000256" key="11">
    <source>
        <dbReference type="SAM" id="Coils"/>
    </source>
</evidence>
<comment type="function">
    <text evidence="8">Putative oxygen sensor; modulates the activity of FixJ, a transcriptional activator of nitrogen fixation fixK gene. FixL probably acts as a kinase that phosphorylates FixJ.</text>
</comment>
<evidence type="ECO:0000256" key="5">
    <source>
        <dbReference type="ARBA" id="ARBA00022741"/>
    </source>
</evidence>
<evidence type="ECO:0000256" key="9">
    <source>
        <dbReference type="ARBA" id="ARBA00070616"/>
    </source>
</evidence>
<feature type="domain" description="PAS" evidence="14">
    <location>
        <begin position="394"/>
        <end position="461"/>
    </location>
</feature>
<accession>A0A235HGZ4</accession>
<feature type="domain" description="Response regulatory" evidence="13">
    <location>
        <begin position="762"/>
        <end position="879"/>
    </location>
</feature>
<dbReference type="InterPro" id="IPR035965">
    <property type="entry name" value="PAS-like_dom_sf"/>
</dbReference>
<dbReference type="SUPFAM" id="SSF55781">
    <property type="entry name" value="GAF domain-like"/>
    <property type="match status" value="1"/>
</dbReference>
<dbReference type="PROSITE" id="PS50110">
    <property type="entry name" value="RESPONSE_REGULATORY"/>
    <property type="match status" value="1"/>
</dbReference>
<dbReference type="InterPro" id="IPR004358">
    <property type="entry name" value="Sig_transdc_His_kin-like_C"/>
</dbReference>
<dbReference type="SMART" id="SM00387">
    <property type="entry name" value="HATPase_c"/>
    <property type="match status" value="1"/>
</dbReference>
<dbReference type="PROSITE" id="PS50109">
    <property type="entry name" value="HIS_KIN"/>
    <property type="match status" value="1"/>
</dbReference>
<evidence type="ECO:0000256" key="2">
    <source>
        <dbReference type="ARBA" id="ARBA00012438"/>
    </source>
</evidence>
<evidence type="ECO:0000256" key="4">
    <source>
        <dbReference type="ARBA" id="ARBA00022679"/>
    </source>
</evidence>
<dbReference type="InterPro" id="IPR011006">
    <property type="entry name" value="CheY-like_superfamily"/>
</dbReference>
<dbReference type="InterPro" id="IPR013655">
    <property type="entry name" value="PAS_fold_3"/>
</dbReference>
<dbReference type="EMBL" id="NOWT01000005">
    <property type="protein sequence ID" value="OYD84956.1"/>
    <property type="molecule type" value="Genomic_DNA"/>
</dbReference>
<dbReference type="Proteomes" id="UP000215367">
    <property type="component" value="Unassembled WGS sequence"/>
</dbReference>
<dbReference type="Gene3D" id="1.10.287.130">
    <property type="match status" value="1"/>
</dbReference>
<dbReference type="Gene3D" id="3.30.565.10">
    <property type="entry name" value="Histidine kinase-like ATPase, C-terminal domain"/>
    <property type="match status" value="1"/>
</dbReference>
<name>A0A235HGZ4_AZOBR</name>
<geneLocation type="plasmid" evidence="16">
    <name>unnamed</name>
</geneLocation>
<dbReference type="GO" id="GO:0009927">
    <property type="term" value="F:histidine phosphotransfer kinase activity"/>
    <property type="evidence" value="ECO:0007669"/>
    <property type="project" value="TreeGrafter"/>
</dbReference>
<dbReference type="GO" id="GO:0005886">
    <property type="term" value="C:plasma membrane"/>
    <property type="evidence" value="ECO:0007669"/>
    <property type="project" value="TreeGrafter"/>
</dbReference>
<dbReference type="CDD" id="cd00130">
    <property type="entry name" value="PAS"/>
    <property type="match status" value="2"/>
</dbReference>
<dbReference type="PRINTS" id="PR00344">
    <property type="entry name" value="BCTRLSENSOR"/>
</dbReference>
<dbReference type="FunFam" id="3.30.565.10:FF:000049">
    <property type="entry name" value="Two-component sensor histidine kinase"/>
    <property type="match status" value="1"/>
</dbReference>
<dbReference type="GO" id="GO:0005524">
    <property type="term" value="F:ATP binding"/>
    <property type="evidence" value="ECO:0007669"/>
    <property type="project" value="UniProtKB-KW"/>
</dbReference>
<evidence type="ECO:0000256" key="8">
    <source>
        <dbReference type="ARBA" id="ARBA00059827"/>
    </source>
</evidence>
<dbReference type="FunFam" id="3.30.450.20:FF:000099">
    <property type="entry name" value="Sensory box sensor histidine kinase"/>
    <property type="match status" value="1"/>
</dbReference>
<dbReference type="CDD" id="cd00082">
    <property type="entry name" value="HisKA"/>
    <property type="match status" value="1"/>
</dbReference>
<protein>
    <recommendedName>
        <fullName evidence="9">Sensor protein FixL</fullName>
        <ecNumber evidence="2">2.7.13.3</ecNumber>
    </recommendedName>
</protein>
<evidence type="ECO:0000259" key="15">
    <source>
        <dbReference type="PROSITE" id="PS50113"/>
    </source>
</evidence>
<dbReference type="InterPro" id="IPR003018">
    <property type="entry name" value="GAF"/>
</dbReference>
<evidence type="ECO:0000259" key="14">
    <source>
        <dbReference type="PROSITE" id="PS50112"/>
    </source>
</evidence>
<keyword evidence="6" id="KW-0418">Kinase</keyword>
<dbReference type="PROSITE" id="PS50113">
    <property type="entry name" value="PAC"/>
    <property type="match status" value="2"/>
</dbReference>
<dbReference type="SUPFAM" id="SSF52172">
    <property type="entry name" value="CheY-like"/>
    <property type="match status" value="1"/>
</dbReference>
<keyword evidence="16" id="KW-0614">Plasmid</keyword>
<dbReference type="SMART" id="SM00091">
    <property type="entry name" value="PAS"/>
    <property type="match status" value="2"/>
</dbReference>
<dbReference type="InterPro" id="IPR003594">
    <property type="entry name" value="HATPase_dom"/>
</dbReference>
<sequence>MVLFRLAWHRVSASARPLSYQGISAVAHLPSIARQGPATPDAVNSAQSRIVHQRLSDGDVAPLFSVARMVFPCLQGQAPMSNIEPPWPLNELDRINKLKGYRVLDTPAELAFDCLTQLGTRHFRVPTALVSLVDEGRQWFKSRCGFDIPHTVRRLSFCAYTILENKVMVVPDTATDERFVGNDLVTGPPYIRFYAGAPLTTPEGLLLGTFCVIDQTPHHDFGEQEQADLERFAQLVMHELEVRAARRTEERLRAEAERARTEAERAEARLRMIVDTAVDAMVVIDGRGVIMSLNPAARRMFGYEEHEAVGESVRLLMPESYRSAHTDHLEHYRRTGERRIIGIGCEVEGLRKDGSVFPVELTVAEWTHHGERYFTGTLRDISARKEAEEALRASEERFRALVEHTPQLMWVNRPEGVLEFFNAAWRSYTGHEAVEGTRWDIMHPDDREHVQEIRKQAIAAGEPYEYEMRLRRADGVYRWHLGRVSPVHQGGRLVAWVGTAMDVHDIRRAQEVAEEADRSKGRFLAAASHDLRQPMQSILLFAEALRPYVNGDVGANRLSKLLEGLDTLKGLLDSLLDISRLDADIVKPQIEEFPISEVIGPLAAAYAPVAAGKNLDWRVGPYSGIVRSDRVLLGRMLRNLVENAIHYTERGRVEIGCTMLDGVLRIAVQDTGIGIPEEHGSRIWEEFHQVNNPERDRRQGLGLGLAIVRRLSKLLNHTVQASSQLGRGSVFSVDVPLAQGAVVLPTPVGAEPSSGPDEAGRLVVVVDDEALVLSSLHTILEEWGHSVVVATSTEQAIDRLQTLGRRPDLLLVDYRLREGRAGTEAVLRVRELFGADIPAIIVTGEIGLEPQRDAAALGLGLLQKPVTPRLLRAALAHQLQPETPT</sequence>
<feature type="domain" description="PAC" evidence="15">
    <location>
        <begin position="343"/>
        <end position="393"/>
    </location>
</feature>
<dbReference type="SMART" id="SM00086">
    <property type="entry name" value="PAC"/>
    <property type="match status" value="2"/>
</dbReference>
<evidence type="ECO:0000256" key="1">
    <source>
        <dbReference type="ARBA" id="ARBA00000085"/>
    </source>
</evidence>
<dbReference type="InterPro" id="IPR029016">
    <property type="entry name" value="GAF-like_dom_sf"/>
</dbReference>
<dbReference type="SMART" id="SM00388">
    <property type="entry name" value="HisKA"/>
    <property type="match status" value="1"/>
</dbReference>
<feature type="domain" description="Histidine kinase" evidence="12">
    <location>
        <begin position="526"/>
        <end position="739"/>
    </location>
</feature>
<evidence type="ECO:0000313" key="16">
    <source>
        <dbReference type="EMBL" id="OYD84956.1"/>
    </source>
</evidence>
<feature type="domain" description="PAS" evidence="14">
    <location>
        <begin position="266"/>
        <end position="320"/>
    </location>
</feature>